<proteinExistence type="predicted"/>
<dbReference type="InterPro" id="IPR011447">
    <property type="entry name" value="DUF1552"/>
</dbReference>
<dbReference type="OrthoDB" id="5695065at2"/>
<sequence length="409" mass="43782">MKTGDSDQINRKRRGLLKTFLASGISKSLISSSPLVAGMLFARHAEAQSTPNKSMVIYVPGGGIHDFWAPSGSGSSMTLPSMSASYEPVKTECNFLRNMSHTDGGHGRMPLILSTGYQGDTYDVFMGRQLGADMPFTYVNLGVHSNGQGILTREGNTRVPFQDNPFNAFNLLFGSGTGGGGNPKTQIMEAHTLAANAIKTKLANYEVHRLNEHLEAIAETKRRLDELGGGGGGSCGAITDPGSFPLTYENFSRQARLQADILVAALKCNITRSCSLAFGNHQGEFRIPELNYTGNYHQSIHGGSDGQPNYPYYVEMRAHLGSLSAYVIEKLRTEGLLDTTVVVETTDMGHADLHGQNDVPLMIAGGGSAIRRGTSTAGSGYNQRDMLHTAARACGVTLGYGRTIPGVLT</sequence>
<keyword evidence="1" id="KW-0812">Transmembrane</keyword>
<dbReference type="Proteomes" id="UP000319732">
    <property type="component" value="Unassembled WGS sequence"/>
</dbReference>
<evidence type="ECO:0000313" key="2">
    <source>
        <dbReference type="EMBL" id="TQV78830.1"/>
    </source>
</evidence>
<dbReference type="InterPro" id="IPR017850">
    <property type="entry name" value="Alkaline_phosphatase_core_sf"/>
</dbReference>
<dbReference type="Pfam" id="PF07586">
    <property type="entry name" value="HXXSHH"/>
    <property type="match status" value="1"/>
</dbReference>
<dbReference type="EMBL" id="VHSG01000012">
    <property type="protein sequence ID" value="TQV78830.1"/>
    <property type="molecule type" value="Genomic_DNA"/>
</dbReference>
<evidence type="ECO:0000313" key="3">
    <source>
        <dbReference type="Proteomes" id="UP000319732"/>
    </source>
</evidence>
<keyword evidence="1" id="KW-1133">Transmembrane helix</keyword>
<keyword evidence="3" id="KW-1185">Reference proteome</keyword>
<dbReference type="AlphaFoldDB" id="A0A545TNM5"/>
<reference evidence="2 3" key="1">
    <citation type="submission" date="2019-06" db="EMBL/GenBank/DDBJ databases">
        <title>Whole genome sequence for Cellvibrionaceae sp. R142.</title>
        <authorList>
            <person name="Wang G."/>
        </authorList>
    </citation>
    <scope>NUCLEOTIDE SEQUENCE [LARGE SCALE GENOMIC DNA]</scope>
    <source>
        <strain evidence="2 3">R142</strain>
    </source>
</reference>
<keyword evidence="1" id="KW-0472">Membrane</keyword>
<feature type="transmembrane region" description="Helical" evidence="1">
    <location>
        <begin position="20"/>
        <end position="42"/>
    </location>
</feature>
<comment type="caution">
    <text evidence="2">The sequence shown here is derived from an EMBL/GenBank/DDBJ whole genome shotgun (WGS) entry which is preliminary data.</text>
</comment>
<dbReference type="Gene3D" id="3.40.720.10">
    <property type="entry name" value="Alkaline Phosphatase, subunit A"/>
    <property type="match status" value="1"/>
</dbReference>
<name>A0A545TNM5_9GAMM</name>
<protein>
    <submittedName>
        <fullName evidence="2">DUF1552 domain-containing protein</fullName>
    </submittedName>
</protein>
<gene>
    <name evidence="2" type="ORF">FKG94_12475</name>
</gene>
<organism evidence="2 3">
    <name type="scientific">Exilibacterium tricleocarpae</name>
    <dbReference type="NCBI Taxonomy" id="2591008"/>
    <lineage>
        <taxon>Bacteria</taxon>
        <taxon>Pseudomonadati</taxon>
        <taxon>Pseudomonadota</taxon>
        <taxon>Gammaproteobacteria</taxon>
        <taxon>Cellvibrionales</taxon>
        <taxon>Cellvibrionaceae</taxon>
        <taxon>Exilibacterium</taxon>
    </lineage>
</organism>
<accession>A0A545TNM5</accession>
<dbReference type="SUPFAM" id="SSF53649">
    <property type="entry name" value="Alkaline phosphatase-like"/>
    <property type="match status" value="1"/>
</dbReference>
<dbReference type="RefSeq" id="WP_142904665.1">
    <property type="nucleotide sequence ID" value="NZ_ML660093.1"/>
</dbReference>
<evidence type="ECO:0000256" key="1">
    <source>
        <dbReference type="SAM" id="Phobius"/>
    </source>
</evidence>